<keyword evidence="6" id="KW-0863">Zinc-finger</keyword>
<reference evidence="9 10" key="1">
    <citation type="submission" date="2016-07" db="EMBL/GenBank/DDBJ databases">
        <title>Pervasive Adenine N6-methylation of Active Genes in Fungi.</title>
        <authorList>
            <consortium name="DOE Joint Genome Institute"/>
            <person name="Mondo S.J."/>
            <person name="Dannebaum R.O."/>
            <person name="Kuo R.C."/>
            <person name="Labutti K."/>
            <person name="Haridas S."/>
            <person name="Kuo A."/>
            <person name="Salamov A."/>
            <person name="Ahrendt S.R."/>
            <person name="Lipzen A."/>
            <person name="Sullivan W."/>
            <person name="Andreopoulos W.B."/>
            <person name="Clum A."/>
            <person name="Lindquist E."/>
            <person name="Daum C."/>
            <person name="Ramamoorthy G.K."/>
            <person name="Gryganskyi A."/>
            <person name="Culley D."/>
            <person name="Magnuson J.K."/>
            <person name="James T.Y."/>
            <person name="O'Malley M.A."/>
            <person name="Stajich J.E."/>
            <person name="Spatafora J.W."/>
            <person name="Visel A."/>
            <person name="Grigoriev I.V."/>
        </authorList>
    </citation>
    <scope>NUCLEOTIDE SEQUENCE [LARGE SCALE GENOMIC DNA]</scope>
    <source>
        <strain evidence="9 10">CBS 129021</strain>
    </source>
</reference>
<dbReference type="InParanoid" id="A0A1Y2DR13"/>
<feature type="compositionally biased region" description="Polar residues" evidence="7">
    <location>
        <begin position="1"/>
        <end position="15"/>
    </location>
</feature>
<dbReference type="SMART" id="SM00355">
    <property type="entry name" value="ZnF_C2H2"/>
    <property type="match status" value="2"/>
</dbReference>
<dbReference type="PROSITE" id="PS00028">
    <property type="entry name" value="ZINC_FINGER_C2H2_1"/>
    <property type="match status" value="2"/>
</dbReference>
<dbReference type="Gene3D" id="3.30.160.60">
    <property type="entry name" value="Classic Zinc Finger"/>
    <property type="match status" value="2"/>
</dbReference>
<dbReference type="Pfam" id="PF04082">
    <property type="entry name" value="Fungal_trans"/>
    <property type="match status" value="1"/>
</dbReference>
<feature type="region of interest" description="Disordered" evidence="7">
    <location>
        <begin position="236"/>
        <end position="269"/>
    </location>
</feature>
<dbReference type="InterPro" id="IPR007219">
    <property type="entry name" value="XnlR_reg_dom"/>
</dbReference>
<organism evidence="9 10">
    <name type="scientific">Pseudomassariella vexata</name>
    <dbReference type="NCBI Taxonomy" id="1141098"/>
    <lineage>
        <taxon>Eukaryota</taxon>
        <taxon>Fungi</taxon>
        <taxon>Dikarya</taxon>
        <taxon>Ascomycota</taxon>
        <taxon>Pezizomycotina</taxon>
        <taxon>Sordariomycetes</taxon>
        <taxon>Xylariomycetidae</taxon>
        <taxon>Amphisphaeriales</taxon>
        <taxon>Pseudomassariaceae</taxon>
        <taxon>Pseudomassariella</taxon>
    </lineage>
</organism>
<evidence type="ECO:0000259" key="8">
    <source>
        <dbReference type="PROSITE" id="PS50157"/>
    </source>
</evidence>
<evidence type="ECO:0000256" key="2">
    <source>
        <dbReference type="ARBA" id="ARBA00022833"/>
    </source>
</evidence>
<feature type="domain" description="C2H2-type" evidence="8">
    <location>
        <begin position="30"/>
        <end position="57"/>
    </location>
</feature>
<evidence type="ECO:0000313" key="10">
    <source>
        <dbReference type="Proteomes" id="UP000193689"/>
    </source>
</evidence>
<dbReference type="GO" id="GO:0008270">
    <property type="term" value="F:zinc ion binding"/>
    <property type="evidence" value="ECO:0007669"/>
    <property type="project" value="UniProtKB-KW"/>
</dbReference>
<keyword evidence="2" id="KW-0862">Zinc</keyword>
<feature type="region of interest" description="Disordered" evidence="7">
    <location>
        <begin position="51"/>
        <end position="94"/>
    </location>
</feature>
<keyword evidence="10" id="KW-1185">Reference proteome</keyword>
<dbReference type="GeneID" id="63773864"/>
<dbReference type="GO" id="GO:0003677">
    <property type="term" value="F:DNA binding"/>
    <property type="evidence" value="ECO:0007669"/>
    <property type="project" value="InterPro"/>
</dbReference>
<keyword evidence="3" id="KW-0805">Transcription regulation</keyword>
<dbReference type="InterPro" id="IPR036236">
    <property type="entry name" value="Znf_C2H2_sf"/>
</dbReference>
<comment type="caution">
    <text evidence="9">The sequence shown here is derived from an EMBL/GenBank/DDBJ whole genome shotgun (WGS) entry which is preliminary data.</text>
</comment>
<evidence type="ECO:0000313" key="9">
    <source>
        <dbReference type="EMBL" id="ORY61629.1"/>
    </source>
</evidence>
<dbReference type="GO" id="GO:0006351">
    <property type="term" value="P:DNA-templated transcription"/>
    <property type="evidence" value="ECO:0007669"/>
    <property type="project" value="InterPro"/>
</dbReference>
<sequence>MFLCSNCSRSFSRPENLSRHARTHKAVLPYACPTCNRGFSRSDLLAKHEKLHNKPGDGAKKRTAQVPGPTDPGGPKPKRPRGLDGGPPARAESHVPSIEPLTASRASAVSGATLNATPHSHHRGFQVVGSGGPTLPSHFNSTASNTGSPNVLPPLGSMPMYADVDPQSHYFDFMSFSKPWNGDMLANSPDWFSLDFYEALHETNCNFDGTTTYPRNTYSPSVFPLEYLFANSLEHRPSNSYEQPDPRASQPPNHDDSEKMSCAASPPNEASYEDRLPFAWNPKSRGISSAKPICLDFSDPLVQNHDPRFDISDRVLEEVAKFLDAGVQTSPREAFTLPPLYVVNAFIGLFFKHFSCQASVLHHPTVDTNTLPRSLLAVIIVVGAIYSGLRRTLRFAIILLERVRRNLQLDIENDNSLMREPLIIYACALVCYAGLWCGNKRAFQLAEVSRAVIVTYIRRLPKHQEKRSPSSNLDFQWSEWVTLESRKRLRWFVFMIDSHFPNLLNMPSMFSLSEAMRWECPCDDHFWTAQNARCWKDLLGTSPNPPAPSFAVAVAPFLGPALGHTTQRPQQALNLNPWSSFLVLTVIASKAFDYSQTFIIAEWVAPPESDVNGCVQMGFGNHRMANFGNLAYDRHNILDALHRWQIAYGVTGSSRTRTYQEENFLHLASLWLHRLSEMCMSISLTDLQDAIGNEGPESSPAGFKHLGQASVFESLPLRQTSNRHVGGVDTGDQRFGISAAYEALRIISMTRETSVVEIAAPYSTISIFLAHVTLWALARVSSADMKNQILQLTRDPVLASSLPDAFLNVLNSAFSTEPGSDGVKEASQIFKHGAISLAKFGRWGACLNVAVLLHWLAEH</sequence>
<evidence type="ECO:0000256" key="6">
    <source>
        <dbReference type="PROSITE-ProRule" id="PRU00042"/>
    </source>
</evidence>
<feature type="region of interest" description="Disordered" evidence="7">
    <location>
        <begin position="1"/>
        <end position="20"/>
    </location>
</feature>
<dbReference type="STRING" id="1141098.A0A1Y2DR13"/>
<name>A0A1Y2DR13_9PEZI</name>
<evidence type="ECO:0000256" key="4">
    <source>
        <dbReference type="ARBA" id="ARBA00023163"/>
    </source>
</evidence>
<keyword evidence="5" id="KW-0539">Nucleus</keyword>
<accession>A0A1Y2DR13</accession>
<evidence type="ECO:0000256" key="5">
    <source>
        <dbReference type="ARBA" id="ARBA00023242"/>
    </source>
</evidence>
<dbReference type="PANTHER" id="PTHR47660">
    <property type="entry name" value="TRANSCRIPTION FACTOR WITH C2H2 AND ZN(2)-CYS(6) DNA BINDING DOMAIN (EUROFUNG)-RELATED-RELATED"/>
    <property type="match status" value="1"/>
</dbReference>
<dbReference type="Pfam" id="PF00096">
    <property type="entry name" value="zf-C2H2"/>
    <property type="match status" value="2"/>
</dbReference>
<protein>
    <submittedName>
        <fullName evidence="9">Fungal-specific transcription factor domain-domain-containing protein</fullName>
    </submittedName>
</protein>
<dbReference type="Proteomes" id="UP000193689">
    <property type="component" value="Unassembled WGS sequence"/>
</dbReference>
<proteinExistence type="predicted"/>
<dbReference type="SUPFAM" id="SSF57667">
    <property type="entry name" value="beta-beta-alpha zinc fingers"/>
    <property type="match status" value="1"/>
</dbReference>
<dbReference type="InterPro" id="IPR013087">
    <property type="entry name" value="Znf_C2H2_type"/>
</dbReference>
<keyword evidence="1" id="KW-0479">Metal-binding</keyword>
<gene>
    <name evidence="9" type="ORF">BCR38DRAFT_396671</name>
</gene>
<dbReference type="AlphaFoldDB" id="A0A1Y2DR13"/>
<dbReference type="CDD" id="cd12148">
    <property type="entry name" value="fungal_TF_MHR"/>
    <property type="match status" value="1"/>
</dbReference>
<evidence type="ECO:0000256" key="7">
    <source>
        <dbReference type="SAM" id="MobiDB-lite"/>
    </source>
</evidence>
<feature type="compositionally biased region" description="Basic and acidic residues" evidence="7">
    <location>
        <begin position="51"/>
        <end position="60"/>
    </location>
</feature>
<evidence type="ECO:0000256" key="1">
    <source>
        <dbReference type="ARBA" id="ARBA00022723"/>
    </source>
</evidence>
<dbReference type="OrthoDB" id="10018191at2759"/>
<feature type="domain" description="C2H2-type" evidence="8">
    <location>
        <begin position="2"/>
        <end position="29"/>
    </location>
</feature>
<dbReference type="PANTHER" id="PTHR47660:SF2">
    <property type="entry name" value="TRANSCRIPTION FACTOR WITH C2H2 AND ZN(2)-CYS(6) DNA BINDING DOMAIN (EUROFUNG)"/>
    <property type="match status" value="1"/>
</dbReference>
<keyword evidence="4" id="KW-0804">Transcription</keyword>
<evidence type="ECO:0000256" key="3">
    <source>
        <dbReference type="ARBA" id="ARBA00023015"/>
    </source>
</evidence>
<dbReference type="EMBL" id="MCFJ01000010">
    <property type="protein sequence ID" value="ORY61629.1"/>
    <property type="molecule type" value="Genomic_DNA"/>
</dbReference>
<dbReference type="PROSITE" id="PS50157">
    <property type="entry name" value="ZINC_FINGER_C2H2_2"/>
    <property type="match status" value="2"/>
</dbReference>
<dbReference type="RefSeq" id="XP_040713706.1">
    <property type="nucleotide sequence ID" value="XM_040857652.1"/>
</dbReference>